<proteinExistence type="inferred from homology"/>
<evidence type="ECO:0000256" key="2">
    <source>
        <dbReference type="ARBA" id="ARBA00023002"/>
    </source>
</evidence>
<dbReference type="Proteomes" id="UP000552045">
    <property type="component" value="Unassembled WGS sequence"/>
</dbReference>
<dbReference type="PANTHER" id="PTHR42991">
    <property type="entry name" value="ALDEHYDE DEHYDROGENASE"/>
    <property type="match status" value="1"/>
</dbReference>
<feature type="domain" description="Aldehyde dehydrogenase" evidence="3">
    <location>
        <begin position="13"/>
        <end position="466"/>
    </location>
</feature>
<dbReference type="InterPro" id="IPR016163">
    <property type="entry name" value="Ald_DH_C"/>
</dbReference>
<keyword evidence="2" id="KW-0560">Oxidoreductase</keyword>
<comment type="similarity">
    <text evidence="1">Belongs to the aldehyde dehydrogenase family.</text>
</comment>
<name>A0A7Y9EUJ9_9MICO</name>
<evidence type="ECO:0000313" key="4">
    <source>
        <dbReference type="EMBL" id="NYD54239.1"/>
    </source>
</evidence>
<evidence type="ECO:0000256" key="1">
    <source>
        <dbReference type="ARBA" id="ARBA00009986"/>
    </source>
</evidence>
<evidence type="ECO:0000313" key="5">
    <source>
        <dbReference type="Proteomes" id="UP000552045"/>
    </source>
</evidence>
<dbReference type="Pfam" id="PF00171">
    <property type="entry name" value="Aldedh"/>
    <property type="match status" value="1"/>
</dbReference>
<dbReference type="PANTHER" id="PTHR42991:SF1">
    <property type="entry name" value="ALDEHYDE DEHYDROGENASE"/>
    <property type="match status" value="1"/>
</dbReference>
<dbReference type="EMBL" id="JACCBH010000001">
    <property type="protein sequence ID" value="NYD54239.1"/>
    <property type="molecule type" value="Genomic_DNA"/>
</dbReference>
<dbReference type="InterPro" id="IPR016161">
    <property type="entry name" value="Ald_DH/histidinol_DH"/>
</dbReference>
<dbReference type="Gene3D" id="3.40.605.10">
    <property type="entry name" value="Aldehyde Dehydrogenase, Chain A, domain 1"/>
    <property type="match status" value="1"/>
</dbReference>
<dbReference type="InterPro" id="IPR016162">
    <property type="entry name" value="Ald_DH_N"/>
</dbReference>
<dbReference type="InterPro" id="IPR051020">
    <property type="entry name" value="ALDH-related_metabolic_enz"/>
</dbReference>
<keyword evidence="5" id="KW-1185">Reference proteome</keyword>
<evidence type="ECO:0000259" key="3">
    <source>
        <dbReference type="Pfam" id="PF00171"/>
    </source>
</evidence>
<protein>
    <submittedName>
        <fullName evidence="4">Acyl-CoA reductase-like NAD-dependent aldehyde dehydrogenase</fullName>
    </submittedName>
</protein>
<organism evidence="4 5">
    <name type="scientific">Microbacterium pseudoresistens</name>
    <dbReference type="NCBI Taxonomy" id="640634"/>
    <lineage>
        <taxon>Bacteria</taxon>
        <taxon>Bacillati</taxon>
        <taxon>Actinomycetota</taxon>
        <taxon>Actinomycetes</taxon>
        <taxon>Micrococcales</taxon>
        <taxon>Microbacteriaceae</taxon>
        <taxon>Microbacterium</taxon>
    </lineage>
</organism>
<comment type="caution">
    <text evidence="4">The sequence shown here is derived from an EMBL/GenBank/DDBJ whole genome shotgun (WGS) entry which is preliminary data.</text>
</comment>
<sequence>MMRDQGLYIGGEWVSPRSTREAVDAWTGEVTGTVAVAAAGDARAAVDAAADALGAPLSPERRAQILSTTADLIEHRAEEFAQSIRAEVNKPITAARTEVARAIGTLRLSAAEAQRLPGEAVPLDAVDAGLGTIALTRPEPRGVVAAISPFNFPLNLVVHKVGPALAAGCAVVLKPTDRAPFTAGLLIDALHEAGLPAGWINLVTGPAEIVVGAWQEDPRVEVVTFTGSSRIGWKLKADSPKKLHVLELGSNTAMYVDRSADLDRAVEATVAAGFANSGQACVSLQRVYAHDDVFDDVVARITAAAAAVPYGDPRDSETVVGPLISASDTERLVGWIGEAVSRGATVLAGGDVRNGVLAPTVIRDVPTDSALVCEEVFGPVVSLVSVASMDEALLRINDSDYGLNTSVFTADLAAALDFSARVQSGSALVNMPPSFRADHMPYGGVKDSGQGREGVRYAVAELVREKLIILKA</sequence>
<dbReference type="GO" id="GO:0008911">
    <property type="term" value="F:lactaldehyde dehydrogenase (NAD+) activity"/>
    <property type="evidence" value="ECO:0007669"/>
    <property type="project" value="TreeGrafter"/>
</dbReference>
<dbReference type="SUPFAM" id="SSF53720">
    <property type="entry name" value="ALDH-like"/>
    <property type="match status" value="1"/>
</dbReference>
<dbReference type="Gene3D" id="3.40.309.10">
    <property type="entry name" value="Aldehyde Dehydrogenase, Chain A, domain 2"/>
    <property type="match status" value="1"/>
</dbReference>
<dbReference type="AlphaFoldDB" id="A0A7Y9EUJ9"/>
<gene>
    <name evidence="4" type="ORF">BKA02_001294</name>
</gene>
<reference evidence="4 5" key="1">
    <citation type="submission" date="2020-07" db="EMBL/GenBank/DDBJ databases">
        <title>Sequencing the genomes of 1000 actinobacteria strains.</title>
        <authorList>
            <person name="Klenk H.-P."/>
        </authorList>
    </citation>
    <scope>NUCLEOTIDE SEQUENCE [LARGE SCALE GENOMIC DNA]</scope>
    <source>
        <strain evidence="4 5">DSM 22185</strain>
    </source>
</reference>
<accession>A0A7Y9EUJ9</accession>
<dbReference type="InterPro" id="IPR015590">
    <property type="entry name" value="Aldehyde_DH_dom"/>
</dbReference>